<proteinExistence type="predicted"/>
<dbReference type="Proteomes" id="UP001164250">
    <property type="component" value="Chromosome 4"/>
</dbReference>
<accession>A0ACC1BL45</accession>
<protein>
    <submittedName>
        <fullName evidence="1">Uncharacterized protein</fullName>
    </submittedName>
</protein>
<sequence>MVTQHGTKFAVHIITNHFGDRVAKVCECLLRRGPLNRQNIKRYTELSDEQVKNSLLVLIQQNCVQAFITEQSGGFGDEPRLNTQYVALFDNILHRVRFAKFLTIASQEFDKQCVELLQGLLEHGRLTLKQMFDRAKSSEKEGKSFYFFAFSIFFSHYHSISIIKVNVRIIFFQEHLWFWILFENLFLILQLLITLSAAQPLNHFLWQQQKKKLLQGSEVLSPLRYLHIHVKFISFGILALEQDKLSINMYICLIEEPETIEQRAVAAAAPVEALRFSVLSTDSDVHGEKNDCNSTSITLGEKRKHDALESDECGAADELTVLYRANFGEFVRRLRHKVGFHGFSVSVTLAMRKARLKVVQKGACIETVRVCLDDGAATVLGAMLEATRSAEQKVKTRNSVPLSLGSIYEEVIKSEAGRNMTLDHVKALLIQLGHPPLVKESNGSYSVEFEKIIELAQNDEMESVVLKKYGRDAYRIFRLLSKAGCLLETDKVMIINWWPLACRDFHFPFELFDFPILKRLHDSELISDITFVEKKDTPKILYKMWKDDYLHMEKLVLSGARQSQFLLWKVNKTILCQYVLDEMFHAALNLSLRLACELDQEKELLNLPVDRRTGHLLDRYNRLKRVRILLESSQMKLDDAIMLFHYF</sequence>
<comment type="caution">
    <text evidence="1">The sequence shown here is derived from an EMBL/GenBank/DDBJ whole genome shotgun (WGS) entry which is preliminary data.</text>
</comment>
<gene>
    <name evidence="1" type="ORF">Patl1_20130</name>
</gene>
<evidence type="ECO:0000313" key="1">
    <source>
        <dbReference type="EMBL" id="KAJ0099765.1"/>
    </source>
</evidence>
<keyword evidence="2" id="KW-1185">Reference proteome</keyword>
<evidence type="ECO:0000313" key="2">
    <source>
        <dbReference type="Proteomes" id="UP001164250"/>
    </source>
</evidence>
<name>A0ACC1BL45_9ROSI</name>
<organism evidence="1 2">
    <name type="scientific">Pistacia atlantica</name>
    <dbReference type="NCBI Taxonomy" id="434234"/>
    <lineage>
        <taxon>Eukaryota</taxon>
        <taxon>Viridiplantae</taxon>
        <taxon>Streptophyta</taxon>
        <taxon>Embryophyta</taxon>
        <taxon>Tracheophyta</taxon>
        <taxon>Spermatophyta</taxon>
        <taxon>Magnoliopsida</taxon>
        <taxon>eudicotyledons</taxon>
        <taxon>Gunneridae</taxon>
        <taxon>Pentapetalae</taxon>
        <taxon>rosids</taxon>
        <taxon>malvids</taxon>
        <taxon>Sapindales</taxon>
        <taxon>Anacardiaceae</taxon>
        <taxon>Pistacia</taxon>
    </lineage>
</organism>
<dbReference type="EMBL" id="CM047900">
    <property type="protein sequence ID" value="KAJ0099765.1"/>
    <property type="molecule type" value="Genomic_DNA"/>
</dbReference>
<reference evidence="2" key="1">
    <citation type="journal article" date="2023" name="G3 (Bethesda)">
        <title>Genome assembly and association tests identify interacting loci associated with vigor, precocity, and sex in interspecific pistachio rootstocks.</title>
        <authorList>
            <person name="Palmer W."/>
            <person name="Jacygrad E."/>
            <person name="Sagayaradj S."/>
            <person name="Cavanaugh K."/>
            <person name="Han R."/>
            <person name="Bertier L."/>
            <person name="Beede B."/>
            <person name="Kafkas S."/>
            <person name="Golino D."/>
            <person name="Preece J."/>
            <person name="Michelmore R."/>
        </authorList>
    </citation>
    <scope>NUCLEOTIDE SEQUENCE [LARGE SCALE GENOMIC DNA]</scope>
</reference>